<keyword evidence="2" id="KW-0732">Signal</keyword>
<feature type="signal peptide" evidence="2">
    <location>
        <begin position="1"/>
        <end position="22"/>
    </location>
</feature>
<organism evidence="5 6">
    <name type="scientific">Dyadobacter soli</name>
    <dbReference type="NCBI Taxonomy" id="659014"/>
    <lineage>
        <taxon>Bacteria</taxon>
        <taxon>Pseudomonadati</taxon>
        <taxon>Bacteroidota</taxon>
        <taxon>Cytophagia</taxon>
        <taxon>Cytophagales</taxon>
        <taxon>Spirosomataceae</taxon>
        <taxon>Dyadobacter</taxon>
    </lineage>
</organism>
<keyword evidence="1" id="KW-0378">Hydrolase</keyword>
<keyword evidence="6" id="KW-1185">Reference proteome</keyword>
<dbReference type="OrthoDB" id="1488710at2"/>
<reference evidence="6" key="1">
    <citation type="submission" date="2016-10" db="EMBL/GenBank/DDBJ databases">
        <authorList>
            <person name="Varghese N."/>
            <person name="Submissions S."/>
        </authorList>
    </citation>
    <scope>NUCLEOTIDE SEQUENCE [LARGE SCALE GENOMIC DNA]</scope>
    <source>
        <strain evidence="6">DSM 25329</strain>
    </source>
</reference>
<dbReference type="AlphaFoldDB" id="A0A1G6WZX2"/>
<dbReference type="InterPro" id="IPR005181">
    <property type="entry name" value="SASA"/>
</dbReference>
<name>A0A1G6WZX2_9BACT</name>
<evidence type="ECO:0000313" key="5">
    <source>
        <dbReference type="EMBL" id="SDD70727.1"/>
    </source>
</evidence>
<evidence type="ECO:0000256" key="1">
    <source>
        <dbReference type="ARBA" id="ARBA00022801"/>
    </source>
</evidence>
<sequence>MKRTLPICLLLLLLLSAHRIFSQVVVTFPTERAVFQRNNANEADVYIGGYITQAFQRVEARLTPRVPGEGEPLPSDGSWLTLDSQLSAGQFFGSVHLKGGWYQLEVRGVTLGGSISPVTTLARMGVGEVFVVAGQSNATGGDSNPNGPGAAHDQVNSVNFQNFDPGSASITPYSNVQLPCPEFVHLDANVKTAPFGNYAWCWGSFGDKIYQKFHVPVMIFNGGWSSTGVDNWKQSVDPNGVTVSAFGYTFPAGLPFGHLRLALNNYIAQLGVRAVLWHQGETDNYMEQSGDNTYNRYLSSLWDVINASRNLTGKPNLAWVVARASRFNVNGATRVSANVVNAQNELINNDGLYSNVFQGPETDPFYTIEYRHDEVHFRGDGVTPSPDGQIYSGLIHLANFWADKITPDFLNQSNPYAATSPPVVDATYASGGSQTTFTGPSLPGDHQYNWLMSDDCNNVQNTSQQWTVGAGLYKLKVIDPNRNTVYSPALNVTGTALPVTWQSFNARMAANGRVTLDWATASEMNASHFEVQRSTDSRAFTTVSIVNAAGNSRNTSSYHYEEEFLPKGMYYYRLKEVDADGQSDMTRIVSVRVEGNEMVRVFPNPATDMLVVESGNALNRIDIFNSAGKLVQSTQTGEKAIRLNIANLPKGLYVVSVDGRELKIVK</sequence>
<dbReference type="EMBL" id="FNAN01000002">
    <property type="protein sequence ID" value="SDD70727.1"/>
    <property type="molecule type" value="Genomic_DNA"/>
</dbReference>
<dbReference type="GO" id="GO:0016788">
    <property type="term" value="F:hydrolase activity, acting on ester bonds"/>
    <property type="evidence" value="ECO:0007669"/>
    <property type="project" value="UniProtKB-ARBA"/>
</dbReference>
<protein>
    <submittedName>
        <fullName evidence="5">Por secretion system C-terminal sorting domain-containing protein</fullName>
    </submittedName>
</protein>
<dbReference type="NCBIfam" id="TIGR04183">
    <property type="entry name" value="Por_Secre_tail"/>
    <property type="match status" value="1"/>
</dbReference>
<dbReference type="STRING" id="659014.SAMN04487996_10214"/>
<dbReference type="Gene3D" id="3.40.50.1110">
    <property type="entry name" value="SGNH hydrolase"/>
    <property type="match status" value="1"/>
</dbReference>
<feature type="domain" description="Sialate O-acetylesterase" evidence="3">
    <location>
        <begin position="128"/>
        <end position="339"/>
    </location>
</feature>
<gene>
    <name evidence="5" type="ORF">SAMN04487996_10214</name>
</gene>
<dbReference type="Gene3D" id="2.60.40.10">
    <property type="entry name" value="Immunoglobulins"/>
    <property type="match status" value="1"/>
</dbReference>
<dbReference type="InterPro" id="IPR013783">
    <property type="entry name" value="Ig-like_fold"/>
</dbReference>
<dbReference type="Proteomes" id="UP000198748">
    <property type="component" value="Unassembled WGS sequence"/>
</dbReference>
<proteinExistence type="predicted"/>
<dbReference type="RefSeq" id="WP_090146354.1">
    <property type="nucleotide sequence ID" value="NZ_FNAN01000002.1"/>
</dbReference>
<feature type="domain" description="Secretion system C-terminal sorting" evidence="4">
    <location>
        <begin position="601"/>
        <end position="663"/>
    </location>
</feature>
<dbReference type="Pfam" id="PF18962">
    <property type="entry name" value="Por_Secre_tail"/>
    <property type="match status" value="1"/>
</dbReference>
<dbReference type="InterPro" id="IPR026444">
    <property type="entry name" value="Secre_tail"/>
</dbReference>
<evidence type="ECO:0000313" key="6">
    <source>
        <dbReference type="Proteomes" id="UP000198748"/>
    </source>
</evidence>
<feature type="chain" id="PRO_5011489186" evidence="2">
    <location>
        <begin position="23"/>
        <end position="666"/>
    </location>
</feature>
<evidence type="ECO:0000256" key="2">
    <source>
        <dbReference type="SAM" id="SignalP"/>
    </source>
</evidence>
<dbReference type="Pfam" id="PF03629">
    <property type="entry name" value="SASA"/>
    <property type="match status" value="1"/>
</dbReference>
<dbReference type="SUPFAM" id="SSF52266">
    <property type="entry name" value="SGNH hydrolase"/>
    <property type="match status" value="1"/>
</dbReference>
<dbReference type="InterPro" id="IPR036514">
    <property type="entry name" value="SGNH_hydro_sf"/>
</dbReference>
<evidence type="ECO:0000259" key="4">
    <source>
        <dbReference type="Pfam" id="PF18962"/>
    </source>
</evidence>
<evidence type="ECO:0000259" key="3">
    <source>
        <dbReference type="Pfam" id="PF03629"/>
    </source>
</evidence>
<accession>A0A1G6WZX2</accession>